<dbReference type="Proteomes" id="UP001199816">
    <property type="component" value="Unassembled WGS sequence"/>
</dbReference>
<proteinExistence type="predicted"/>
<organism evidence="1 2">
    <name type="scientific">Niabella pedocola</name>
    <dbReference type="NCBI Taxonomy" id="1752077"/>
    <lineage>
        <taxon>Bacteria</taxon>
        <taxon>Pseudomonadati</taxon>
        <taxon>Bacteroidota</taxon>
        <taxon>Chitinophagia</taxon>
        <taxon>Chitinophagales</taxon>
        <taxon>Chitinophagaceae</taxon>
        <taxon>Niabella</taxon>
    </lineage>
</organism>
<evidence type="ECO:0000313" key="2">
    <source>
        <dbReference type="Proteomes" id="UP001199816"/>
    </source>
</evidence>
<comment type="caution">
    <text evidence="1">The sequence shown here is derived from an EMBL/GenBank/DDBJ whole genome shotgun (WGS) entry which is preliminary data.</text>
</comment>
<protein>
    <recommendedName>
        <fullName evidence="3">YkuD domain-containing protein</fullName>
    </recommendedName>
</protein>
<name>A0ABS8PWS4_9BACT</name>
<evidence type="ECO:0008006" key="3">
    <source>
        <dbReference type="Google" id="ProtNLM"/>
    </source>
</evidence>
<sequence length="200" mass="22684">MPRTVNIIVTNNTTGDHYIGRSYPDSDYDNNGKTEYYKIPVYYVHLEGMDSSNKKVTLKWKALRFMPYWNDPKQPDKRYRHRGWVNSGKHKVSKKKVTYYNPNYKIHNTYSPYDGAIQIEDSFLVHAGPASLSEYGWGAAGCVEIIGGFDKFKSDIQTLAGIPSKTSDAAIQALVKAGQLYIQVDYAAPPDIKSAFYGEY</sequence>
<reference evidence="1 2" key="1">
    <citation type="submission" date="2021-11" db="EMBL/GenBank/DDBJ databases">
        <title>Genomic of Niabella pedocola.</title>
        <authorList>
            <person name="Wu T."/>
        </authorList>
    </citation>
    <scope>NUCLEOTIDE SEQUENCE [LARGE SCALE GENOMIC DNA]</scope>
    <source>
        <strain evidence="1 2">JCM 31011</strain>
    </source>
</reference>
<dbReference type="EMBL" id="JAJNEC010000007">
    <property type="protein sequence ID" value="MCD2425527.1"/>
    <property type="molecule type" value="Genomic_DNA"/>
</dbReference>
<accession>A0ABS8PWS4</accession>
<evidence type="ECO:0000313" key="1">
    <source>
        <dbReference type="EMBL" id="MCD2425527.1"/>
    </source>
</evidence>
<keyword evidence="2" id="KW-1185">Reference proteome</keyword>
<gene>
    <name evidence="1" type="ORF">LQ567_22275</name>
</gene>
<dbReference type="RefSeq" id="WP_231008049.1">
    <property type="nucleotide sequence ID" value="NZ_JAJNEC010000007.1"/>
</dbReference>